<feature type="domain" description="Csf1 C-terminal region" evidence="4">
    <location>
        <begin position="3252"/>
        <end position="3308"/>
    </location>
</feature>
<dbReference type="Pfam" id="PF21678">
    <property type="entry name" value="Csf1_N"/>
    <property type="match status" value="2"/>
</dbReference>
<feature type="region of interest" description="Disordered" evidence="1">
    <location>
        <begin position="1149"/>
        <end position="1190"/>
    </location>
</feature>
<dbReference type="Pfam" id="PF25038">
    <property type="entry name" value="Csf1_C"/>
    <property type="match status" value="1"/>
</dbReference>
<evidence type="ECO:0000313" key="6">
    <source>
        <dbReference type="Proteomes" id="UP000311382"/>
    </source>
</evidence>
<evidence type="ECO:0008006" key="7">
    <source>
        <dbReference type="Google" id="ProtNLM"/>
    </source>
</evidence>
<feature type="compositionally biased region" description="Low complexity" evidence="1">
    <location>
        <begin position="172"/>
        <end position="183"/>
    </location>
</feature>
<feature type="domain" description="Csf1 N-terminal" evidence="3">
    <location>
        <begin position="382"/>
        <end position="837"/>
    </location>
</feature>
<dbReference type="GO" id="GO:0006113">
    <property type="term" value="P:fermentation"/>
    <property type="evidence" value="ECO:0007669"/>
    <property type="project" value="InterPro"/>
</dbReference>
<keyword evidence="2" id="KW-0472">Membrane</keyword>
<evidence type="ECO:0000313" key="5">
    <source>
        <dbReference type="EMBL" id="TNY17496.1"/>
    </source>
</evidence>
<gene>
    <name evidence="5" type="ORF">DMC30DRAFT_369675</name>
</gene>
<evidence type="ECO:0000259" key="4">
    <source>
        <dbReference type="Pfam" id="PF25038"/>
    </source>
</evidence>
<feature type="compositionally biased region" description="Low complexity" evidence="1">
    <location>
        <begin position="192"/>
        <end position="204"/>
    </location>
</feature>
<sequence length="3341" mass="365073">MGVNAAASRLVARASGVDALRGSGPASLNWLYLVECCVVFILVLFYFFYVQRVLGIIASWALRLYFWRSSNSYFEIGALKISILGGRIQFNDFRYISRNQSLRVVRGHVTWKYWLRHVRSEEDKPSESRKPCRVQVSLSGAELFLYNRTPSYDAILEQLGLQEQNPLRRGPSEPSSTSSPSSSLDKKEKESTPSSPRPSTAASSIEQVQAEQGEKERARRKRVAEGKRDGTNWLLEALPIAVTCSRGAIIMGNPSTPTILIAGFDGVEGTYSAGKARSRLDDYKEVYHFVFRRPKIVWRTNPDFKAGMADYGQTLMQRLDAEIRHFSLTSLLARPTAFLTLRCFRDLLSRRPRPSRRERRRAAKKGTSAEDHEGDEHPAETSSGWAGLPRYQSAEDDASAAADAKLPHRVEYAKVATLLVSEEIDLTYYADVAGLVPERGNADSPVAGLETYDVGNGGLSPEWGVDLVVRGAALTYGPWADRQRAKIQNAFMPATYFNGLETPKLKPGDQRMHTALKVFVEFSDGATLRVPTREASKDWKYDSTDPERAGEPAVRKYGWLDVALGPTSTMTYVLPMVATKSGYDTLLELHLDDISASSSVNHETFFHAESCRIGCGLPSPLVWDEKRTWTITTKIARPDISLLRDHVTLFTDVAKDWTSGPPGDYDHFVPFVYKMEVEVRDYAIQLFLNDHNIINNATAVEDNSLLTLSGPALDAHVVIPSDAYRQECTNIQFSTSVADLVLSMSLPDWNTHSAFMTDRTRTFATAAELSLDGTYRIYANAHPDNVEKLSLIIRNRDVVFKAFGWVIRHLFNLKENYFGSFTHWVTFDEYKRRHGSNLQGDPLELKYRPGTTDVLDVSVQYELEHGLLLLPQEIYDCCKAIVLALPHLSVDLRNHDFFMEMSLNVDPFRILETPDTTTFLQRDFVEILEQQGDLVRVDGLEIGANRLFGPQPRTATYLCIWSFAVGALVGSVPPCFVQSLMRAGTAVGLTFTDSDNAPAADYLIPVDPDITALSVKVHSLDVAVRGSATAVQLYLPQGVDLRFDDLASAPFLKHLRVEVPELTLRALAPLFGRSAPWMEVASIDIDLSIVLGLSHSGWEARAREQLAFVALQDSLTKRCPFLYGHGDSASSRSGSLFLPAIEGPVRRTALRPSSPVSNGRLESVAEASETDFASDGYPDAGDSETSDDDAHTVYTRLAGRDEVGDRFSAYGVVLQLCQRAPEAAFLDRPTFRRLHKSGAKCEPPKGGPSASSTKDRLRGFGHSKHPDRSEARTCIDISSQKGLRLVLTPVSVSVGSDVLDGISIDFDLEHCLDDLFTEFLDTQQSVAKTRYSSVELTASLPLVRADLIQDVLRPEDTISFRQRDNRDADERASATVLSTVQLVLSDISLGFRQLIDQHGGIDRPVAPTPSAVVELEVKGSAGQTRLLVFHPDQSTIPGSTRCSHVLPRENDEARQRPTALDLVLGRCDARIDYTAVRALVSLVGRDAQLDFVDEAAELIIGALWSWRVVSNIIVPVKQREIEREMFLRQLVYAIAVESESAGVTTVPTFLNRVSYLVGSSGTLRVDDGWKSLHNLRHCLRLTRDDVADLVARQGTWPDQGEMREHFLRILRRQSAWDVDVDDFAHAPLVKRFFGSSDEPPEVHGGALDWILALPVAVEWSSGTLDARFWTDAGMNNSLAVGKVDAYLASSGLDSDQDELRLRTKATLDGVDARVDRDLLVLIRHILGVRSVFERKIHRFAQDLAASTETQSASSAAQPEDVLASLPGIVVDASLAVRHVGAVANADDLEAEVVISDATTSWFGRTRPSFDEEGLLDCHRVDLSTSATVSTISFAARERRVDKTEVLLSADIDGPSALLTAQGARAIHGTSAVESVGVVLGTQAVRFKIPRDAVRSYEFVENWRTSSLPVYDSLLTDLRSGLDDLPANQDGHSVRTVASSESSTLAQLFEATDVNVQAAISLVEFTAQAVPTLQASYAVLNLSAFADTKGSTCSNVWLDEIDVGMQVGQQSVRFVPVGGKFCGETPALPNETSFELPIIRLNARIDSVPCHHVTVLATVEPISVRLTADIIDNVLTVQRHFGNDIDELVQLVQSRRPPQAVDPSSPSQGLSSPSQASLQALPALPISWDARVALRGFKIAVQGPQAVQWLETELLEAQASSSEAKKLRWQAVVQNLALSLAQRKPHDDVVDAAFEPAADRRYRLAFFRLNLNVSNAPVSLPGLSSHAGAGDADTPHLHVRLPRVHAVIQPNAIEALGDLVEHYVQEIQDRRSSRGQDIEALQSRVVQTLDIKEADKASPSWLSTCVLSVEAQSMGVAIPLSDEGVAGIAAVREKRRHKSAQSRPAFLVSLASVTFGAQKGSAGCARVSRFSANFVGDFDQGRKEDFDGDTHHSLNRVVLPDMTCTLRAPQGEPVLVHSKVSGLEVDLEPTVVAFAFALIDVYRLSHERFAKFAPELNPTMASDSPTRPAMCPGPAASATPSVQATFEFASGTIRMHSHVQVPGKDAGMSPPGTPGKRPKAHRRGKSLGEFAALRNSPGKPATHEATPDVFRLPALSMWAEYQADDDEAVDSRLHVDCVIHKSHNTLYPTLLPFISAVVQQVKTRALPVATAAAAAASEPKFEPEREPPCEATTKLSPIAESPDSSTPAAGFALPLDGKLHLTISLRIDQSRLEISCLPAAEVTARLMWESGGFFFATSPQTKGVTFAVSVDGVSAGLRHLFSPEDCVSAEAKGLAASLSFGALEGAESPAARLLSVVINLPDVEASMNFRHLQDWLCLKAVWIDRIDLGPVSPPETEVMAPTLSPSVSAAASITALVRAEMGSLRFVCDFGPSIGRTTLVAERMAARYRQAPEVSREFSFEFESLVASGQGRAGGSVRIAGLHFSNRMREHDCSSSAVTDATDLLNLRIKLGKIDAAIEYEFHRILVLNGDPVVFEVIDDWSRARDVDPTLSLRIKVNGGKFKLLGTTATIATMLGVGQRIGALVDEKRAAADAVIASAGLPPRPTAAAKAENAISRVASRLGRDTGEQPECPVAIVNHLEFNVEAIGLAMFQDRWNDGDVYRADAGSGIRATLVRDVDSDHQVHRDLGLFLGFFSIRRVAHRKLAPTEEGQFGVEEWYDLLRKSKETSIMKHAATDVKMESWEAPGSYHIRHNFNLNFGGHTDVALNWALLRNLSALSTQYRLQMDRVSKKKAEAAAQSLSPPAAPQPSLPATSPADPLTAGADLERPGAVVKMKPLPLVQVVSKERRSLTFEALEMKITNPKLTFLGEATPPIEWLGLQRSRFPAVVHTGVTAPLEQLLVLLSSTYGSQLARNKFSGPRAGSAKGAGASSSESSLPPHAA</sequence>
<feature type="compositionally biased region" description="Basic and acidic residues" evidence="1">
    <location>
        <begin position="367"/>
        <end position="379"/>
    </location>
</feature>
<name>A0A5C5FMQ8_9BASI</name>
<protein>
    <recommendedName>
        <fullName evidence="7">Fermentation associated protein</fullName>
    </recommendedName>
</protein>
<feature type="region of interest" description="Disordered" evidence="1">
    <location>
        <begin position="163"/>
        <end position="226"/>
    </location>
</feature>
<feature type="region of interest" description="Disordered" evidence="1">
    <location>
        <begin position="2500"/>
        <end position="2521"/>
    </location>
</feature>
<feature type="compositionally biased region" description="Basic residues" evidence="1">
    <location>
        <begin position="354"/>
        <end position="364"/>
    </location>
</feature>
<feature type="region of interest" description="Disordered" evidence="1">
    <location>
        <begin position="1236"/>
        <end position="1268"/>
    </location>
</feature>
<feature type="region of interest" description="Disordered" evidence="1">
    <location>
        <begin position="3193"/>
        <end position="3223"/>
    </location>
</feature>
<keyword evidence="2" id="KW-1133">Transmembrane helix</keyword>
<feature type="transmembrane region" description="Helical" evidence="2">
    <location>
        <begin position="30"/>
        <end position="49"/>
    </location>
</feature>
<dbReference type="InterPro" id="IPR048636">
    <property type="entry name" value="Csf1_N"/>
</dbReference>
<accession>A0A5C5FMQ8</accession>
<dbReference type="Proteomes" id="UP000311382">
    <property type="component" value="Unassembled WGS sequence"/>
</dbReference>
<comment type="caution">
    <text evidence="5">The sequence shown here is derived from an EMBL/GenBank/DDBJ whole genome shotgun (WGS) entry which is preliminary data.</text>
</comment>
<feature type="compositionally biased region" description="Basic and acidic residues" evidence="1">
    <location>
        <begin position="1253"/>
        <end position="1268"/>
    </location>
</feature>
<feature type="domain" description="Csf1 N-terminal" evidence="3">
    <location>
        <begin position="43"/>
        <end position="289"/>
    </location>
</feature>
<feature type="compositionally biased region" description="Basic and acidic residues" evidence="1">
    <location>
        <begin position="212"/>
        <end position="226"/>
    </location>
</feature>
<feature type="region of interest" description="Disordered" evidence="1">
    <location>
        <begin position="3317"/>
        <end position="3341"/>
    </location>
</feature>
<dbReference type="InterPro" id="IPR029636">
    <property type="entry name" value="Csf1"/>
</dbReference>
<organism evidence="5 6">
    <name type="scientific">Rhodotorula diobovata</name>
    <dbReference type="NCBI Taxonomy" id="5288"/>
    <lineage>
        <taxon>Eukaryota</taxon>
        <taxon>Fungi</taxon>
        <taxon>Dikarya</taxon>
        <taxon>Basidiomycota</taxon>
        <taxon>Pucciniomycotina</taxon>
        <taxon>Microbotryomycetes</taxon>
        <taxon>Sporidiobolales</taxon>
        <taxon>Sporidiobolaceae</taxon>
        <taxon>Rhodotorula</taxon>
    </lineage>
</organism>
<keyword evidence="2" id="KW-0812">Transmembrane</keyword>
<feature type="region of interest" description="Disordered" evidence="1">
    <location>
        <begin position="354"/>
        <end position="389"/>
    </location>
</feature>
<dbReference type="PANTHER" id="PTHR32085:SF3">
    <property type="entry name" value="PROTEIN CSF1"/>
    <property type="match status" value="1"/>
</dbReference>
<proteinExistence type="predicted"/>
<reference evidence="5 6" key="1">
    <citation type="submission" date="2019-03" db="EMBL/GenBank/DDBJ databases">
        <title>Rhodosporidium diobovatum UCD-FST 08-225 genome sequencing, assembly, and annotation.</title>
        <authorList>
            <person name="Fakankun I.U."/>
            <person name="Fristensky B."/>
            <person name="Levin D.B."/>
        </authorList>
    </citation>
    <scope>NUCLEOTIDE SEQUENCE [LARGE SCALE GENOMIC DNA]</scope>
    <source>
        <strain evidence="5 6">UCD-FST 08-225</strain>
    </source>
</reference>
<dbReference type="EMBL" id="SOZI01000197">
    <property type="protein sequence ID" value="TNY17496.1"/>
    <property type="molecule type" value="Genomic_DNA"/>
</dbReference>
<dbReference type="STRING" id="5288.A0A5C5FMQ8"/>
<evidence type="ECO:0000256" key="1">
    <source>
        <dbReference type="SAM" id="MobiDB-lite"/>
    </source>
</evidence>
<dbReference type="OrthoDB" id="10051416at2759"/>
<dbReference type="InterPro" id="IPR056779">
    <property type="entry name" value="Csf1_C"/>
</dbReference>
<keyword evidence="6" id="KW-1185">Reference proteome</keyword>
<dbReference type="GO" id="GO:0016020">
    <property type="term" value="C:membrane"/>
    <property type="evidence" value="ECO:0007669"/>
    <property type="project" value="InterPro"/>
</dbReference>
<evidence type="ECO:0000256" key="2">
    <source>
        <dbReference type="SAM" id="Phobius"/>
    </source>
</evidence>
<evidence type="ECO:0000259" key="3">
    <source>
        <dbReference type="Pfam" id="PF21678"/>
    </source>
</evidence>
<dbReference type="PANTHER" id="PTHR32085">
    <property type="entry name" value="PROTEIN CSF1"/>
    <property type="match status" value="1"/>
</dbReference>